<protein>
    <submittedName>
        <fullName evidence="3">GAF domain-containing protein</fullName>
    </submittedName>
</protein>
<dbReference type="SUPFAM" id="SSF55781">
    <property type="entry name" value="GAF domain-like"/>
    <property type="match status" value="1"/>
</dbReference>
<accession>A0ABY1Q7L9</accession>
<dbReference type="Proteomes" id="UP001158067">
    <property type="component" value="Unassembled WGS sequence"/>
</dbReference>
<dbReference type="EMBL" id="FXUG01000007">
    <property type="protein sequence ID" value="SMP61881.1"/>
    <property type="molecule type" value="Genomic_DNA"/>
</dbReference>
<dbReference type="InterPro" id="IPR029016">
    <property type="entry name" value="GAF-like_dom_sf"/>
</dbReference>
<evidence type="ECO:0000256" key="1">
    <source>
        <dbReference type="SAM" id="MobiDB-lite"/>
    </source>
</evidence>
<sequence>MITTDDRVSAQSKMGGLADRISHGATLDDTLDYVYEQFQGLIPYDRIGFAEIDEDCQTATARWARSENNVHLRTGYSAELAKSSLSLVITHRKPRLLNDLPAYLENHPDSRSTRLMVKEGVRSSLTCPLFVGGMPTGFLFFSSNEPDAYTEEHVRLLKEVTGQLSVAILATNVLDYCKSLNDDEIDADVDDNGKPGCHYLGPGVVLRRIRRRRPMDSDEINESLKKSGRNSSGLLPNTGGLSHGTLLPISALKPRMTIARPIRRKDGMLLLSEGAELSPIWINRLGTMYDAGELHDWRIMVQDY</sequence>
<feature type="domain" description="GAF" evidence="2">
    <location>
        <begin position="26"/>
        <end position="178"/>
    </location>
</feature>
<dbReference type="InterPro" id="IPR003018">
    <property type="entry name" value="GAF"/>
</dbReference>
<keyword evidence="4" id="KW-1185">Reference proteome</keyword>
<evidence type="ECO:0000259" key="2">
    <source>
        <dbReference type="SMART" id="SM00065"/>
    </source>
</evidence>
<dbReference type="Pfam" id="PF13185">
    <property type="entry name" value="GAF_2"/>
    <property type="match status" value="1"/>
</dbReference>
<reference evidence="3 4" key="1">
    <citation type="submission" date="2017-05" db="EMBL/GenBank/DDBJ databases">
        <authorList>
            <person name="Varghese N."/>
            <person name="Submissions S."/>
        </authorList>
    </citation>
    <scope>NUCLEOTIDE SEQUENCE [LARGE SCALE GENOMIC DNA]</scope>
    <source>
        <strain evidence="3 4">DSM 25457</strain>
    </source>
</reference>
<proteinExistence type="predicted"/>
<dbReference type="SMART" id="SM00065">
    <property type="entry name" value="GAF"/>
    <property type="match status" value="1"/>
</dbReference>
<gene>
    <name evidence="3" type="ORF">SAMN06265222_107179</name>
</gene>
<dbReference type="RefSeq" id="WP_283433254.1">
    <property type="nucleotide sequence ID" value="NZ_FXUG01000007.1"/>
</dbReference>
<feature type="region of interest" description="Disordered" evidence="1">
    <location>
        <begin position="216"/>
        <end position="239"/>
    </location>
</feature>
<comment type="caution">
    <text evidence="3">The sequence shown here is derived from an EMBL/GenBank/DDBJ whole genome shotgun (WGS) entry which is preliminary data.</text>
</comment>
<dbReference type="Gene3D" id="3.30.450.40">
    <property type="match status" value="1"/>
</dbReference>
<evidence type="ECO:0000313" key="4">
    <source>
        <dbReference type="Proteomes" id="UP001158067"/>
    </source>
</evidence>
<name>A0ABY1Q7L9_9BACT</name>
<organism evidence="3 4">
    <name type="scientific">Neorhodopirellula lusitana</name>
    <dbReference type="NCBI Taxonomy" id="445327"/>
    <lineage>
        <taxon>Bacteria</taxon>
        <taxon>Pseudomonadati</taxon>
        <taxon>Planctomycetota</taxon>
        <taxon>Planctomycetia</taxon>
        <taxon>Pirellulales</taxon>
        <taxon>Pirellulaceae</taxon>
        <taxon>Neorhodopirellula</taxon>
    </lineage>
</organism>
<evidence type="ECO:0000313" key="3">
    <source>
        <dbReference type="EMBL" id="SMP61881.1"/>
    </source>
</evidence>